<organism evidence="9 10">
    <name type="scientific">Leifsonia soli</name>
    <dbReference type="NCBI Taxonomy" id="582665"/>
    <lineage>
        <taxon>Bacteria</taxon>
        <taxon>Bacillati</taxon>
        <taxon>Actinomycetota</taxon>
        <taxon>Actinomycetes</taxon>
        <taxon>Micrococcales</taxon>
        <taxon>Microbacteriaceae</taxon>
        <taxon>Leifsonia</taxon>
    </lineage>
</organism>
<keyword evidence="6" id="KW-0472">Membrane</keyword>
<evidence type="ECO:0000256" key="7">
    <source>
        <dbReference type="SAM" id="SignalP"/>
    </source>
</evidence>
<dbReference type="GO" id="GO:0005507">
    <property type="term" value="F:copper ion binding"/>
    <property type="evidence" value="ECO:0007669"/>
    <property type="project" value="InterPro"/>
</dbReference>
<keyword evidence="10" id="KW-1185">Reference proteome</keyword>
<keyword evidence="2" id="KW-0479">Metal-binding</keyword>
<feature type="transmembrane region" description="Helical" evidence="6">
    <location>
        <begin position="189"/>
        <end position="212"/>
    </location>
</feature>
<dbReference type="GO" id="GO:0042597">
    <property type="term" value="C:periplasmic space"/>
    <property type="evidence" value="ECO:0007669"/>
    <property type="project" value="InterPro"/>
</dbReference>
<dbReference type="AlphaFoldDB" id="A0A852T1X4"/>
<accession>A0A852T1X4</accession>
<protein>
    <recommendedName>
        <fullName evidence="8">CopC domain-containing protein</fullName>
    </recommendedName>
</protein>
<dbReference type="PANTHER" id="PTHR34820:SF4">
    <property type="entry name" value="INNER MEMBRANE PROTEIN YEBZ"/>
    <property type="match status" value="1"/>
</dbReference>
<evidence type="ECO:0000313" key="10">
    <source>
        <dbReference type="Proteomes" id="UP000589620"/>
    </source>
</evidence>
<evidence type="ECO:0000256" key="6">
    <source>
        <dbReference type="SAM" id="Phobius"/>
    </source>
</evidence>
<evidence type="ECO:0000256" key="5">
    <source>
        <dbReference type="SAM" id="MobiDB-lite"/>
    </source>
</evidence>
<evidence type="ECO:0000259" key="8">
    <source>
        <dbReference type="Pfam" id="PF04234"/>
    </source>
</evidence>
<comment type="subcellular location">
    <subcellularLocation>
        <location evidence="1">Cell envelope</location>
    </subcellularLocation>
</comment>
<dbReference type="PANTHER" id="PTHR34820">
    <property type="entry name" value="INNER MEMBRANE PROTEIN YEBZ"/>
    <property type="match status" value="1"/>
</dbReference>
<dbReference type="GO" id="GO:0030313">
    <property type="term" value="C:cell envelope"/>
    <property type="evidence" value="ECO:0007669"/>
    <property type="project" value="UniProtKB-SubCell"/>
</dbReference>
<dbReference type="GO" id="GO:0006825">
    <property type="term" value="P:copper ion transport"/>
    <property type="evidence" value="ECO:0007669"/>
    <property type="project" value="InterPro"/>
</dbReference>
<name>A0A852T1X4_9MICO</name>
<dbReference type="EMBL" id="JACCBJ010000001">
    <property type="protein sequence ID" value="NYD75459.1"/>
    <property type="molecule type" value="Genomic_DNA"/>
</dbReference>
<keyword evidence="6" id="KW-1133">Transmembrane helix</keyword>
<dbReference type="InterPro" id="IPR014755">
    <property type="entry name" value="Cu-Rt/internalin_Ig-like"/>
</dbReference>
<evidence type="ECO:0000256" key="4">
    <source>
        <dbReference type="ARBA" id="ARBA00023008"/>
    </source>
</evidence>
<dbReference type="SUPFAM" id="SSF81296">
    <property type="entry name" value="E set domains"/>
    <property type="match status" value="1"/>
</dbReference>
<dbReference type="Proteomes" id="UP000589620">
    <property type="component" value="Unassembled WGS sequence"/>
</dbReference>
<sequence>MTTRLLAAAAGIAAAAALALAPVAAASAHDYVVGSDPAADATVTSALTTVTVTFNDRVLDLSGTGSTNLLTVTGPDAGTRHFETGCATVADTALSAPVALGGAGRYTVTYQIVSADGHTVSSSYAFTYQPPAGTPASAGSEASACGAAGASAPATTEPASPSAQVGSGPSATAAASTPQPTTQASGTDLGLVIGIAVVIVVLAVIGVVIVLLTARRRRPSAPDADTRFESSHDDR</sequence>
<dbReference type="InterPro" id="IPR014756">
    <property type="entry name" value="Ig_E-set"/>
</dbReference>
<feature type="domain" description="CopC" evidence="8">
    <location>
        <begin position="29"/>
        <end position="127"/>
    </location>
</feature>
<dbReference type="InterPro" id="IPR032694">
    <property type="entry name" value="CopC/D"/>
</dbReference>
<dbReference type="Gene3D" id="2.60.40.1220">
    <property type="match status" value="1"/>
</dbReference>
<dbReference type="RefSeq" id="WP_179457370.1">
    <property type="nucleotide sequence ID" value="NZ_BAAAPX010000001.1"/>
</dbReference>
<feature type="region of interest" description="Disordered" evidence="5">
    <location>
        <begin position="148"/>
        <end position="183"/>
    </location>
</feature>
<evidence type="ECO:0000313" key="9">
    <source>
        <dbReference type="EMBL" id="NYD75459.1"/>
    </source>
</evidence>
<evidence type="ECO:0000256" key="3">
    <source>
        <dbReference type="ARBA" id="ARBA00022729"/>
    </source>
</evidence>
<feature type="signal peptide" evidence="7">
    <location>
        <begin position="1"/>
        <end position="28"/>
    </location>
</feature>
<feature type="chain" id="PRO_5039041873" description="CopC domain-containing protein" evidence="7">
    <location>
        <begin position="29"/>
        <end position="235"/>
    </location>
</feature>
<keyword evidence="3 7" id="KW-0732">Signal</keyword>
<proteinExistence type="predicted"/>
<gene>
    <name evidence="9" type="ORF">BJ963_002978</name>
</gene>
<comment type="caution">
    <text evidence="9">The sequence shown here is derived from an EMBL/GenBank/DDBJ whole genome shotgun (WGS) entry which is preliminary data.</text>
</comment>
<keyword evidence="6" id="KW-0812">Transmembrane</keyword>
<evidence type="ECO:0000256" key="2">
    <source>
        <dbReference type="ARBA" id="ARBA00022723"/>
    </source>
</evidence>
<reference evidence="9 10" key="1">
    <citation type="submission" date="2020-07" db="EMBL/GenBank/DDBJ databases">
        <title>Sequencing the genomes of 1000 actinobacteria strains.</title>
        <authorList>
            <person name="Klenk H.-P."/>
        </authorList>
    </citation>
    <scope>NUCLEOTIDE SEQUENCE [LARGE SCALE GENOMIC DNA]</scope>
    <source>
        <strain evidence="9 10">DSM 23871</strain>
    </source>
</reference>
<evidence type="ECO:0000256" key="1">
    <source>
        <dbReference type="ARBA" id="ARBA00004196"/>
    </source>
</evidence>
<keyword evidence="4" id="KW-0186">Copper</keyword>
<dbReference type="GO" id="GO:0046688">
    <property type="term" value="P:response to copper ion"/>
    <property type="evidence" value="ECO:0007669"/>
    <property type="project" value="InterPro"/>
</dbReference>
<dbReference type="InterPro" id="IPR007348">
    <property type="entry name" value="CopC_dom"/>
</dbReference>
<dbReference type="Pfam" id="PF04234">
    <property type="entry name" value="CopC"/>
    <property type="match status" value="1"/>
</dbReference>
<dbReference type="GO" id="GO:0005886">
    <property type="term" value="C:plasma membrane"/>
    <property type="evidence" value="ECO:0007669"/>
    <property type="project" value="TreeGrafter"/>
</dbReference>